<dbReference type="STRING" id="1754191.A0A1Y1UXU7"/>
<dbReference type="OrthoDB" id="19232at2759"/>
<evidence type="ECO:0000259" key="1">
    <source>
        <dbReference type="SMART" id="SM01224"/>
    </source>
</evidence>
<keyword evidence="3" id="KW-1185">Reference proteome</keyword>
<dbReference type="Proteomes" id="UP000193719">
    <property type="component" value="Unassembled WGS sequence"/>
</dbReference>
<dbReference type="Gene3D" id="4.10.260.10">
    <property type="entry name" value="Transducin (heterotrimeric G protein), gamma chain"/>
    <property type="match status" value="1"/>
</dbReference>
<dbReference type="AlphaFoldDB" id="A0A1Y1UXU7"/>
<protein>
    <recommendedName>
        <fullName evidence="1">G protein gamma domain-containing protein</fullName>
    </recommendedName>
</protein>
<evidence type="ECO:0000313" key="3">
    <source>
        <dbReference type="Proteomes" id="UP000193719"/>
    </source>
</evidence>
<feature type="domain" description="G protein gamma" evidence="1">
    <location>
        <begin position="51"/>
        <end position="122"/>
    </location>
</feature>
<dbReference type="SUPFAM" id="SSF48670">
    <property type="entry name" value="Transducin (heterotrimeric G protein), gamma chain"/>
    <property type="match status" value="1"/>
</dbReference>
<reference evidence="2 3" key="1">
    <citation type="submission" date="2016-08" db="EMBL/GenBank/DDBJ databases">
        <title>Genomes of anaerobic fungi encode conserved fungal cellulosomes for biomass hydrolysis.</title>
        <authorList>
            <consortium name="DOE Joint Genome Institute"/>
            <person name="Haitjema C.H."/>
            <person name="Gilmore S.P."/>
            <person name="Henske J.K."/>
            <person name="Solomon K.V."/>
            <person name="De Groot R."/>
            <person name="Kuo A."/>
            <person name="Mondo S.J."/>
            <person name="Salamov A.A."/>
            <person name="Labutti K."/>
            <person name="Zhao Z."/>
            <person name="Chiniquy J."/>
            <person name="Barry K."/>
            <person name="Brewer H.M."/>
            <person name="Purvine S.O."/>
            <person name="Wright A.T."/>
            <person name="Boxma B."/>
            <person name="Van Alen T."/>
            <person name="Hackstein J.H."/>
            <person name="Baker S.E."/>
            <person name="Grigoriev I.V."/>
            <person name="O'Malley M.A."/>
        </authorList>
    </citation>
    <scope>NUCLEOTIDE SEQUENCE [LARGE SCALE GENOMIC DNA]</scope>
    <source>
        <strain evidence="3">finn</strain>
    </source>
</reference>
<sequence length="122" mass="14329">MSMYNKQGPQQYYVEQQFINDYYNNYQSSQYQIHPPVYSNVQNPKISYAKQQQKLQKLNNHIIKLKTQLEHRTILVSVAAASLIKYTQSNYDPLIPKAFDNFEKIENPYTVKKNASCNCSIL</sequence>
<gene>
    <name evidence="2" type="ORF">BCR36DRAFT_400089</name>
</gene>
<name>A0A1Y1UXU7_9FUNG</name>
<organism evidence="2 3">
    <name type="scientific">Piromyces finnis</name>
    <dbReference type="NCBI Taxonomy" id="1754191"/>
    <lineage>
        <taxon>Eukaryota</taxon>
        <taxon>Fungi</taxon>
        <taxon>Fungi incertae sedis</taxon>
        <taxon>Chytridiomycota</taxon>
        <taxon>Chytridiomycota incertae sedis</taxon>
        <taxon>Neocallimastigomycetes</taxon>
        <taxon>Neocallimastigales</taxon>
        <taxon>Neocallimastigaceae</taxon>
        <taxon>Piromyces</taxon>
    </lineage>
</organism>
<proteinExistence type="predicted"/>
<accession>A0A1Y1UXU7</accession>
<dbReference type="InterPro" id="IPR036284">
    <property type="entry name" value="GGL_sf"/>
</dbReference>
<dbReference type="GO" id="GO:0007186">
    <property type="term" value="P:G protein-coupled receptor signaling pathway"/>
    <property type="evidence" value="ECO:0007669"/>
    <property type="project" value="InterPro"/>
</dbReference>
<reference evidence="2 3" key="2">
    <citation type="submission" date="2016-08" db="EMBL/GenBank/DDBJ databases">
        <title>Pervasive Adenine N6-methylation of Active Genes in Fungi.</title>
        <authorList>
            <consortium name="DOE Joint Genome Institute"/>
            <person name="Mondo S.J."/>
            <person name="Dannebaum R.O."/>
            <person name="Kuo R.C."/>
            <person name="Labutti K."/>
            <person name="Haridas S."/>
            <person name="Kuo A."/>
            <person name="Salamov A."/>
            <person name="Ahrendt S.R."/>
            <person name="Lipzen A."/>
            <person name="Sullivan W."/>
            <person name="Andreopoulos W.B."/>
            <person name="Clum A."/>
            <person name="Lindquist E."/>
            <person name="Daum C."/>
            <person name="Ramamoorthy G.K."/>
            <person name="Gryganskyi A."/>
            <person name="Culley D."/>
            <person name="Magnuson J.K."/>
            <person name="James T.Y."/>
            <person name="O'Malley M.A."/>
            <person name="Stajich J.E."/>
            <person name="Spatafora J.W."/>
            <person name="Visel A."/>
            <person name="Grigoriev I.V."/>
        </authorList>
    </citation>
    <scope>NUCLEOTIDE SEQUENCE [LARGE SCALE GENOMIC DNA]</scope>
    <source>
        <strain evidence="3">finn</strain>
    </source>
</reference>
<evidence type="ECO:0000313" key="2">
    <source>
        <dbReference type="EMBL" id="ORX43113.1"/>
    </source>
</evidence>
<comment type="caution">
    <text evidence="2">The sequence shown here is derived from an EMBL/GenBank/DDBJ whole genome shotgun (WGS) entry which is preliminary data.</text>
</comment>
<dbReference type="InterPro" id="IPR015898">
    <property type="entry name" value="G-protein_gamma-like_dom"/>
</dbReference>
<dbReference type="EMBL" id="MCFH01000055">
    <property type="protein sequence ID" value="ORX43113.1"/>
    <property type="molecule type" value="Genomic_DNA"/>
</dbReference>
<dbReference type="SMART" id="SM01224">
    <property type="entry name" value="G_gamma"/>
    <property type="match status" value="1"/>
</dbReference>
<dbReference type="Pfam" id="PF00631">
    <property type="entry name" value="G-gamma"/>
    <property type="match status" value="1"/>
</dbReference>